<dbReference type="Gene3D" id="1.20.1250.20">
    <property type="entry name" value="MFS general substrate transporter like domains"/>
    <property type="match status" value="2"/>
</dbReference>
<feature type="transmembrane region" description="Helical" evidence="9">
    <location>
        <begin position="137"/>
        <end position="155"/>
    </location>
</feature>
<dbReference type="InterPro" id="IPR005828">
    <property type="entry name" value="MFS_sugar_transport-like"/>
</dbReference>
<dbReference type="Proteomes" id="UP001321305">
    <property type="component" value="Chromosome"/>
</dbReference>
<feature type="transmembrane region" description="Helical" evidence="9">
    <location>
        <begin position="175"/>
        <end position="194"/>
    </location>
</feature>
<feature type="transmembrane region" description="Helical" evidence="9">
    <location>
        <begin position="252"/>
        <end position="275"/>
    </location>
</feature>
<dbReference type="EMBL" id="CP144143">
    <property type="protein sequence ID" value="WWC84970.1"/>
    <property type="molecule type" value="Genomic_DNA"/>
</dbReference>
<feature type="transmembrane region" description="Helical" evidence="9">
    <location>
        <begin position="320"/>
        <end position="342"/>
    </location>
</feature>
<comment type="similarity">
    <text evidence="2 8">Belongs to the major facilitator superfamily. Sugar transporter (TC 2.A.1.1) family.</text>
</comment>
<dbReference type="InterPro" id="IPR050814">
    <property type="entry name" value="Myo-inositol_Transporter"/>
</dbReference>
<evidence type="ECO:0000256" key="2">
    <source>
        <dbReference type="ARBA" id="ARBA00010992"/>
    </source>
</evidence>
<evidence type="ECO:0000256" key="4">
    <source>
        <dbReference type="ARBA" id="ARBA00022475"/>
    </source>
</evidence>
<dbReference type="NCBIfam" id="TIGR00879">
    <property type="entry name" value="SP"/>
    <property type="match status" value="1"/>
</dbReference>
<dbReference type="Pfam" id="PF00083">
    <property type="entry name" value="Sugar_tr"/>
    <property type="match status" value="1"/>
</dbReference>
<dbReference type="InterPro" id="IPR020846">
    <property type="entry name" value="MFS_dom"/>
</dbReference>
<keyword evidence="7 9" id="KW-0472">Membrane</keyword>
<name>A0ABZ2ENE9_9BACT</name>
<feature type="transmembrane region" description="Helical" evidence="9">
    <location>
        <begin position="383"/>
        <end position="403"/>
    </location>
</feature>
<evidence type="ECO:0000256" key="8">
    <source>
        <dbReference type="RuleBase" id="RU003346"/>
    </source>
</evidence>
<dbReference type="PROSITE" id="PS00217">
    <property type="entry name" value="SUGAR_TRANSPORT_2"/>
    <property type="match status" value="1"/>
</dbReference>
<evidence type="ECO:0000256" key="9">
    <source>
        <dbReference type="SAM" id="Phobius"/>
    </source>
</evidence>
<protein>
    <submittedName>
        <fullName evidence="11">Arabinose-proton symporter</fullName>
    </submittedName>
</protein>
<keyword evidence="5 9" id="KW-0812">Transmembrane</keyword>
<evidence type="ECO:0000256" key="5">
    <source>
        <dbReference type="ARBA" id="ARBA00022692"/>
    </source>
</evidence>
<reference evidence="12" key="1">
    <citation type="submission" date="2024-01" db="EMBL/GenBank/DDBJ databases">
        <title>Mycovorax composti gen. nov. sp. nov., a member of the family Chitinophagaceae isolated from button mushroom compost.</title>
        <authorList>
            <person name="Thai M."/>
            <person name="Bell T.L."/>
            <person name="Kertesz M.A."/>
        </authorList>
    </citation>
    <scope>NUCLEOTIDE SEQUENCE [LARGE SCALE GENOMIC DNA]</scope>
    <source>
        <strain evidence="12">C216</strain>
    </source>
</reference>
<evidence type="ECO:0000313" key="11">
    <source>
        <dbReference type="EMBL" id="WWC84970.1"/>
    </source>
</evidence>
<feature type="transmembrane region" description="Helical" evidence="9">
    <location>
        <begin position="290"/>
        <end position="308"/>
    </location>
</feature>
<feature type="transmembrane region" description="Helical" evidence="9">
    <location>
        <begin position="415"/>
        <end position="433"/>
    </location>
</feature>
<dbReference type="InterPro" id="IPR047984">
    <property type="entry name" value="XylE-like"/>
</dbReference>
<feature type="transmembrane region" description="Helical" evidence="9">
    <location>
        <begin position="9"/>
        <end position="26"/>
    </location>
</feature>
<gene>
    <name evidence="11" type="primary">araE</name>
    <name evidence="11" type="ORF">PIECOFPK_02713</name>
</gene>
<evidence type="ECO:0000256" key="1">
    <source>
        <dbReference type="ARBA" id="ARBA00004651"/>
    </source>
</evidence>
<dbReference type="PANTHER" id="PTHR48020:SF12">
    <property type="entry name" value="PROTON MYO-INOSITOL COTRANSPORTER"/>
    <property type="match status" value="1"/>
</dbReference>
<dbReference type="CDD" id="cd17359">
    <property type="entry name" value="MFS_XylE_like"/>
    <property type="match status" value="1"/>
</dbReference>
<keyword evidence="6 9" id="KW-1133">Transmembrane helix</keyword>
<feature type="transmembrane region" description="Helical" evidence="9">
    <location>
        <begin position="348"/>
        <end position="371"/>
    </location>
</feature>
<dbReference type="InterPro" id="IPR005829">
    <property type="entry name" value="Sugar_transporter_CS"/>
</dbReference>
<evidence type="ECO:0000256" key="6">
    <source>
        <dbReference type="ARBA" id="ARBA00022989"/>
    </source>
</evidence>
<evidence type="ECO:0000256" key="7">
    <source>
        <dbReference type="ARBA" id="ARBA00023136"/>
    </source>
</evidence>
<proteinExistence type="inferred from homology"/>
<accession>A0ABZ2ENE9</accession>
<feature type="transmembrane region" description="Helical" evidence="9">
    <location>
        <begin position="104"/>
        <end position="125"/>
    </location>
</feature>
<dbReference type="PROSITE" id="PS50850">
    <property type="entry name" value="MFS"/>
    <property type="match status" value="1"/>
</dbReference>
<sequence length="449" mass="48997">MNTPSKKSFLYKCTIVAAVGGFLFGYDTAVVSGAIGYMETYFTLDAAAKGWAASCALIGCMLGAMVAGMLSDSWGRKKVLQLAALAFAVSSLGILIPMNFTGFILFRLIGGIGIGLASILAPLYISEIAPAESRGRLVSIYQLGIVIGILVIYFVNAGIASLNSGEWNTHTGWRWMFGSGLLPSVIFLLLLINVPESPRWLVQKNQIASAEAILLKINNADVAAAELANIQAAIAEKQISLSELWSTGFRKALIIGVILAILSQITGINVIMYYAPEIFKQTGADTESSFMQTIIVGTINFLMTLVAIRYVDRWGRKKLLLIGSLGMAICLLIVGACFYYNIEQAWLLLVAILAYISFFAISLGPLTFVVVSEIFPNPVRGRAMSVSIFFLWLSVYVVSQTFPMLLESLGAAYTFWIYMILSAVAFLFVVKFIPETKGKSLEEIEHLWR</sequence>
<dbReference type="PRINTS" id="PR00171">
    <property type="entry name" value="SUGRTRNSPORT"/>
</dbReference>
<keyword evidence="4" id="KW-1003">Cell membrane</keyword>
<feature type="transmembrane region" description="Helical" evidence="9">
    <location>
        <begin position="79"/>
        <end position="98"/>
    </location>
</feature>
<dbReference type="RefSeq" id="WP_409966132.1">
    <property type="nucleotide sequence ID" value="NZ_CP144143.1"/>
</dbReference>
<feature type="transmembrane region" description="Helical" evidence="9">
    <location>
        <begin position="46"/>
        <end position="67"/>
    </location>
</feature>
<dbReference type="InterPro" id="IPR003663">
    <property type="entry name" value="Sugar/inositol_transpt"/>
</dbReference>
<feature type="domain" description="Major facilitator superfamily (MFS) profile" evidence="10">
    <location>
        <begin position="13"/>
        <end position="437"/>
    </location>
</feature>
<dbReference type="InterPro" id="IPR036259">
    <property type="entry name" value="MFS_trans_sf"/>
</dbReference>
<evidence type="ECO:0000313" key="12">
    <source>
        <dbReference type="Proteomes" id="UP001321305"/>
    </source>
</evidence>
<dbReference type="PROSITE" id="PS00216">
    <property type="entry name" value="SUGAR_TRANSPORT_1"/>
    <property type="match status" value="2"/>
</dbReference>
<evidence type="ECO:0000256" key="3">
    <source>
        <dbReference type="ARBA" id="ARBA00022448"/>
    </source>
</evidence>
<comment type="subcellular location">
    <subcellularLocation>
        <location evidence="1">Cell membrane</location>
        <topology evidence="1">Multi-pass membrane protein</topology>
    </subcellularLocation>
</comment>
<evidence type="ECO:0000259" key="10">
    <source>
        <dbReference type="PROSITE" id="PS50850"/>
    </source>
</evidence>
<organism evidence="11 12">
    <name type="scientific">Mycovorax composti</name>
    <dbReference type="NCBI Taxonomy" id="2962693"/>
    <lineage>
        <taxon>Bacteria</taxon>
        <taxon>Pseudomonadati</taxon>
        <taxon>Bacteroidota</taxon>
        <taxon>Chitinophagia</taxon>
        <taxon>Chitinophagales</taxon>
        <taxon>Chitinophagaceae</taxon>
        <taxon>Mycovorax</taxon>
    </lineage>
</organism>
<keyword evidence="3 8" id="KW-0813">Transport</keyword>
<keyword evidence="12" id="KW-1185">Reference proteome</keyword>
<dbReference type="PANTHER" id="PTHR48020">
    <property type="entry name" value="PROTON MYO-INOSITOL COTRANSPORTER"/>
    <property type="match status" value="1"/>
</dbReference>
<dbReference type="SUPFAM" id="SSF103473">
    <property type="entry name" value="MFS general substrate transporter"/>
    <property type="match status" value="1"/>
</dbReference>